<dbReference type="OrthoDB" id="10378047at2759"/>
<dbReference type="RefSeq" id="XP_067922807.1">
    <property type="nucleotide sequence ID" value="XM_068065222.1"/>
</dbReference>
<evidence type="ECO:0000313" key="2">
    <source>
        <dbReference type="Proteomes" id="UP000221165"/>
    </source>
</evidence>
<reference evidence="1 2" key="1">
    <citation type="journal article" date="2017" name="Int. J. Parasitol.">
        <title>The genome of the protozoan parasite Cystoisospora suis and a reverse vaccinology approach to identify vaccine candidates.</title>
        <authorList>
            <person name="Palmieri N."/>
            <person name="Shrestha A."/>
            <person name="Ruttkowski B."/>
            <person name="Beck T."/>
            <person name="Vogl C."/>
            <person name="Tomley F."/>
            <person name="Blake D.P."/>
            <person name="Joachim A."/>
        </authorList>
    </citation>
    <scope>NUCLEOTIDE SEQUENCE [LARGE SCALE GENOMIC DNA]</scope>
    <source>
        <strain evidence="1 2">Wien I</strain>
    </source>
</reference>
<name>A0A2C6KZD6_9APIC</name>
<evidence type="ECO:0000313" key="1">
    <source>
        <dbReference type="EMBL" id="PHJ21123.1"/>
    </source>
</evidence>
<accession>A0A2C6KZD6</accession>
<proteinExistence type="predicted"/>
<keyword evidence="2" id="KW-1185">Reference proteome</keyword>
<dbReference type="AlphaFoldDB" id="A0A2C6KZD6"/>
<sequence length="95" mass="10864">MASVIEARAHYNALEQCKRRRSGDTQAKGQEDCLAVKGRALQAGADVMTRECGMYEDAFFQCYRHNFRLDGCNDERTTLQLLQCQKSVARRVFNL</sequence>
<organism evidence="1 2">
    <name type="scientific">Cystoisospora suis</name>
    <dbReference type="NCBI Taxonomy" id="483139"/>
    <lineage>
        <taxon>Eukaryota</taxon>
        <taxon>Sar</taxon>
        <taxon>Alveolata</taxon>
        <taxon>Apicomplexa</taxon>
        <taxon>Conoidasida</taxon>
        <taxon>Coccidia</taxon>
        <taxon>Eucoccidiorida</taxon>
        <taxon>Eimeriorina</taxon>
        <taxon>Sarcocystidae</taxon>
        <taxon>Cystoisospora</taxon>
    </lineage>
</organism>
<protein>
    <submittedName>
        <fullName evidence="1">Uncharacterized protein</fullName>
    </submittedName>
</protein>
<dbReference type="EMBL" id="MIGC01002411">
    <property type="protein sequence ID" value="PHJ21123.1"/>
    <property type="molecule type" value="Genomic_DNA"/>
</dbReference>
<dbReference type="GeneID" id="94428433"/>
<gene>
    <name evidence="1" type="ORF">CSUI_005042</name>
</gene>
<dbReference type="Proteomes" id="UP000221165">
    <property type="component" value="Unassembled WGS sequence"/>
</dbReference>
<comment type="caution">
    <text evidence="1">The sequence shown here is derived from an EMBL/GenBank/DDBJ whole genome shotgun (WGS) entry which is preliminary data.</text>
</comment>
<dbReference type="VEuPathDB" id="ToxoDB:CSUI_005042"/>